<comment type="similarity">
    <text evidence="2 12">Belongs to the cation transport ATPase (P-type) (TC 3.A.3) family. Type IB subfamily.</text>
</comment>
<dbReference type="Pfam" id="PF00702">
    <property type="entry name" value="Hydrolase"/>
    <property type="match status" value="1"/>
</dbReference>
<evidence type="ECO:0000313" key="14">
    <source>
        <dbReference type="EMBL" id="CEG59279.1"/>
    </source>
</evidence>
<dbReference type="Gene3D" id="3.40.50.1000">
    <property type="entry name" value="HAD superfamily/HAD-like"/>
    <property type="match status" value="1"/>
</dbReference>
<keyword evidence="9 12" id="KW-0472">Membrane</keyword>
<dbReference type="SUPFAM" id="SSF81665">
    <property type="entry name" value="Calcium ATPase, transmembrane domain M"/>
    <property type="match status" value="1"/>
</dbReference>
<dbReference type="InterPro" id="IPR036163">
    <property type="entry name" value="HMA_dom_sf"/>
</dbReference>
<evidence type="ECO:0000256" key="6">
    <source>
        <dbReference type="ARBA" id="ARBA00022840"/>
    </source>
</evidence>
<accession>A0A098G9X2</accession>
<protein>
    <recommendedName>
        <fullName evidence="10">P-type Zn(2+) transporter</fullName>
        <ecNumber evidence="10">7.2.2.12</ecNumber>
    </recommendedName>
</protein>
<evidence type="ECO:0000256" key="7">
    <source>
        <dbReference type="ARBA" id="ARBA00022967"/>
    </source>
</evidence>
<dbReference type="Gene3D" id="2.70.150.10">
    <property type="entry name" value="Calcium-transporting ATPase, cytoplasmic transduction domain A"/>
    <property type="match status" value="1"/>
</dbReference>
<feature type="transmembrane region" description="Helical" evidence="12">
    <location>
        <begin position="349"/>
        <end position="377"/>
    </location>
</feature>
<dbReference type="InterPro" id="IPR044492">
    <property type="entry name" value="P_typ_ATPase_HD_dom"/>
</dbReference>
<dbReference type="NCBIfam" id="TIGR01512">
    <property type="entry name" value="ATPase-IB2_Cd"/>
    <property type="match status" value="1"/>
</dbReference>
<evidence type="ECO:0000256" key="8">
    <source>
        <dbReference type="ARBA" id="ARBA00022989"/>
    </source>
</evidence>
<dbReference type="NCBIfam" id="TIGR01511">
    <property type="entry name" value="ATPase-IB1_Cu"/>
    <property type="match status" value="1"/>
</dbReference>
<dbReference type="GO" id="GO:0005886">
    <property type="term" value="C:plasma membrane"/>
    <property type="evidence" value="ECO:0007669"/>
    <property type="project" value="UniProtKB-SubCell"/>
</dbReference>
<evidence type="ECO:0000256" key="9">
    <source>
        <dbReference type="ARBA" id="ARBA00023136"/>
    </source>
</evidence>
<dbReference type="SUPFAM" id="SSF55008">
    <property type="entry name" value="HMA, heavy metal-associated domain"/>
    <property type="match status" value="1"/>
</dbReference>
<feature type="domain" description="HMA" evidence="13">
    <location>
        <begin position="6"/>
        <end position="70"/>
    </location>
</feature>
<dbReference type="InterPro" id="IPR006121">
    <property type="entry name" value="HMA_dom"/>
</dbReference>
<dbReference type="OrthoDB" id="9814270at2"/>
<keyword evidence="5 12" id="KW-0547">Nucleotide-binding</keyword>
<keyword evidence="14" id="KW-0378">Hydrolase</keyword>
<dbReference type="KEGG" id="lfa:LFA_pA0181"/>
<dbReference type="GO" id="GO:0005524">
    <property type="term" value="F:ATP binding"/>
    <property type="evidence" value="ECO:0007669"/>
    <property type="project" value="UniProtKB-UniRule"/>
</dbReference>
<dbReference type="GO" id="GO:0016887">
    <property type="term" value="F:ATP hydrolysis activity"/>
    <property type="evidence" value="ECO:0007669"/>
    <property type="project" value="InterPro"/>
</dbReference>
<dbReference type="GO" id="GO:0046872">
    <property type="term" value="F:metal ion binding"/>
    <property type="evidence" value="ECO:0007669"/>
    <property type="project" value="UniProtKB-KW"/>
</dbReference>
<dbReference type="Gene3D" id="3.40.1110.10">
    <property type="entry name" value="Calcium-transporting ATPase, cytoplasmic domain N"/>
    <property type="match status" value="1"/>
</dbReference>
<dbReference type="InterPro" id="IPR023298">
    <property type="entry name" value="ATPase_P-typ_TM_dom_sf"/>
</dbReference>
<comment type="catalytic activity">
    <reaction evidence="11">
        <text>Zn(2+)(in) + ATP + H2O = Zn(2+)(out) + ADP + phosphate + H(+)</text>
        <dbReference type="Rhea" id="RHEA:20621"/>
        <dbReference type="ChEBI" id="CHEBI:15377"/>
        <dbReference type="ChEBI" id="CHEBI:15378"/>
        <dbReference type="ChEBI" id="CHEBI:29105"/>
        <dbReference type="ChEBI" id="CHEBI:30616"/>
        <dbReference type="ChEBI" id="CHEBI:43474"/>
        <dbReference type="ChEBI" id="CHEBI:456216"/>
        <dbReference type="EC" id="7.2.2.12"/>
    </reaction>
</comment>
<dbReference type="Proteomes" id="UP000032430">
    <property type="component" value="Plasmid II"/>
</dbReference>
<dbReference type="InterPro" id="IPR036412">
    <property type="entry name" value="HAD-like_sf"/>
</dbReference>
<proteinExistence type="inferred from homology"/>
<dbReference type="InterPro" id="IPR001757">
    <property type="entry name" value="P_typ_ATPase"/>
</dbReference>
<geneLocation type="plasmid" evidence="15">
    <name>LLAP10_pA</name>
</geneLocation>
<keyword evidence="14" id="KW-0614">Plasmid</keyword>
<organism evidence="14 15">
    <name type="scientific">Legionella fallonii LLAP-10</name>
    <dbReference type="NCBI Taxonomy" id="1212491"/>
    <lineage>
        <taxon>Bacteria</taxon>
        <taxon>Pseudomonadati</taxon>
        <taxon>Pseudomonadota</taxon>
        <taxon>Gammaproteobacteria</taxon>
        <taxon>Legionellales</taxon>
        <taxon>Legionellaceae</taxon>
        <taxon>Legionella</taxon>
    </lineage>
</organism>
<dbReference type="SUPFAM" id="SSF81653">
    <property type="entry name" value="Calcium ATPase, transduction domain A"/>
    <property type="match status" value="1"/>
</dbReference>
<dbReference type="SFLD" id="SFLDG00002">
    <property type="entry name" value="C1.7:_P-type_atpase_like"/>
    <property type="match status" value="1"/>
</dbReference>
<dbReference type="PANTHER" id="PTHR48085:SF5">
    <property type="entry name" value="CADMIUM_ZINC-TRANSPORTING ATPASE HMA4-RELATED"/>
    <property type="match status" value="1"/>
</dbReference>
<dbReference type="AlphaFoldDB" id="A0A098G9X2"/>
<reference evidence="15" key="1">
    <citation type="submission" date="2014-09" db="EMBL/GenBank/DDBJ databases">
        <authorList>
            <person name="Gomez-Valero L."/>
        </authorList>
    </citation>
    <scope>NUCLEOTIDE SEQUENCE [LARGE SCALE GENOMIC DNA]</scope>
    <source>
        <strain evidence="15">ATCC700992</strain>
        <plasmid evidence="15">LLAP10_pA</plasmid>
    </source>
</reference>
<dbReference type="InterPro" id="IPR059000">
    <property type="entry name" value="ATPase_P-type_domA"/>
</dbReference>
<evidence type="ECO:0000256" key="5">
    <source>
        <dbReference type="ARBA" id="ARBA00022741"/>
    </source>
</evidence>
<feature type="transmembrane region" description="Helical" evidence="12">
    <location>
        <begin position="115"/>
        <end position="133"/>
    </location>
</feature>
<comment type="subcellular location">
    <subcellularLocation>
        <location evidence="12">Cell membrane</location>
    </subcellularLocation>
    <subcellularLocation>
        <location evidence="1">Membrane</location>
        <topology evidence="1">Multi-pass membrane protein</topology>
    </subcellularLocation>
</comment>
<feature type="transmembrane region" description="Helical" evidence="12">
    <location>
        <begin position="686"/>
        <end position="704"/>
    </location>
</feature>
<dbReference type="InterPro" id="IPR051014">
    <property type="entry name" value="Cation_Transport_ATPase_IB"/>
</dbReference>
<dbReference type="InterPro" id="IPR023299">
    <property type="entry name" value="ATPase_P-typ_cyto_dom_N"/>
</dbReference>
<feature type="transmembrane region" description="Helical" evidence="12">
    <location>
        <begin position="661"/>
        <end position="680"/>
    </location>
</feature>
<keyword evidence="15" id="KW-1185">Reference proteome</keyword>
<keyword evidence="6 12" id="KW-0067">ATP-binding</keyword>
<dbReference type="SFLD" id="SFLDF00027">
    <property type="entry name" value="p-type_atpase"/>
    <property type="match status" value="1"/>
</dbReference>
<evidence type="ECO:0000256" key="12">
    <source>
        <dbReference type="RuleBase" id="RU362081"/>
    </source>
</evidence>
<name>A0A098G9X2_9GAMM</name>
<evidence type="ECO:0000256" key="11">
    <source>
        <dbReference type="ARBA" id="ARBA00047308"/>
    </source>
</evidence>
<dbReference type="InterPro" id="IPR018303">
    <property type="entry name" value="ATPase_P-typ_P_site"/>
</dbReference>
<dbReference type="InterPro" id="IPR023214">
    <property type="entry name" value="HAD_sf"/>
</dbReference>
<dbReference type="PROSITE" id="PS50846">
    <property type="entry name" value="HMA_2"/>
    <property type="match status" value="1"/>
</dbReference>
<dbReference type="SUPFAM" id="SSF56784">
    <property type="entry name" value="HAD-like"/>
    <property type="match status" value="1"/>
</dbReference>
<dbReference type="PRINTS" id="PR00941">
    <property type="entry name" value="CDATPASE"/>
</dbReference>
<evidence type="ECO:0000256" key="4">
    <source>
        <dbReference type="ARBA" id="ARBA00022723"/>
    </source>
</evidence>
<evidence type="ECO:0000313" key="15">
    <source>
        <dbReference type="Proteomes" id="UP000032430"/>
    </source>
</evidence>
<dbReference type="GO" id="GO:0015086">
    <property type="term" value="F:cadmium ion transmembrane transporter activity"/>
    <property type="evidence" value="ECO:0007669"/>
    <property type="project" value="TreeGrafter"/>
</dbReference>
<evidence type="ECO:0000259" key="13">
    <source>
        <dbReference type="PROSITE" id="PS50846"/>
    </source>
</evidence>
<dbReference type="FunFam" id="2.70.150.10:FF:000002">
    <property type="entry name" value="Copper-transporting ATPase 1, putative"/>
    <property type="match status" value="1"/>
</dbReference>
<dbReference type="RefSeq" id="WP_045097861.1">
    <property type="nucleotide sequence ID" value="NZ_LN614828.1"/>
</dbReference>
<sequence>MTKPTNVTTFLVAGLDCPTEEQMIRRQLQAIPEIEKMDFNFIGEEVTIYHSLDSIESLKAQIETLGMRVSIKSSVSNSSAAKTGYDNSWLWITTAGMLALISEGMAYLYQTEQSLWVGVMALAAIVISGPTVFKKGLFALRSKTLNINSLMFIAITGAILIGEWPEAAMVTVLFALAERIERYSLDKARLAIRSLLQIAPDEATVKTAAGTWQKLPVEGIKPGTIIRVKPGERIPLDGIVISGQSSVNQAPITGESMPISKQVGDSVFAGTLNERGSLEVNVSKESGDTLLAKIGKAIEQAQAERAPTQRFVDQFAKYYTPIMVLIAVAVALIPPLLLGYPFYEWIYKALTLLVIACPCALVISTPVTVVSGLSAAAHHGLLIKGGSYLEMGYQLKLIALDKTGTLTEGKPVVTDFIDYQNTHKRSDLLLLAASLDSHSEHPVAHALLEYWHQEQPMTTLATVSKFEALPGRGVMGIINNELYYVGNHQLAEDNRVCNFDIEKQLEQLEKEGKTTVILSTTKAVLAIFAVADTLRPTSQLAILSLHQRGIKTVMLTGDNAVTAAAIANEVGIDDVNANVLPTEKLNAMNALLARYHTVGMVGDGINDAPALAKATISFAMGKGTGTALETADVALMNDDLAMLPLFIDLSRKTAQVLRQNISLSLAIKFVFFIMALVGLATLWMAVFADMGASLIVVANGLRLLKFKKNMGYDRSLD</sequence>
<keyword evidence="7" id="KW-1278">Translocase</keyword>
<gene>
    <name evidence="14" type="primary">cadA</name>
    <name evidence="14" type="ORF">LFA_pA0181</name>
</gene>
<keyword evidence="8 12" id="KW-1133">Transmembrane helix</keyword>
<feature type="transmembrane region" description="Helical" evidence="12">
    <location>
        <begin position="318"/>
        <end position="343"/>
    </location>
</feature>
<dbReference type="InterPro" id="IPR027256">
    <property type="entry name" value="P-typ_ATPase_IB"/>
</dbReference>
<evidence type="ECO:0000256" key="3">
    <source>
        <dbReference type="ARBA" id="ARBA00022692"/>
    </source>
</evidence>
<dbReference type="HOGENOM" id="CLU_001771_6_4_6"/>
<dbReference type="NCBIfam" id="TIGR01525">
    <property type="entry name" value="ATPase-IB_hvy"/>
    <property type="match status" value="1"/>
</dbReference>
<keyword evidence="4 12" id="KW-0479">Metal-binding</keyword>
<dbReference type="PANTHER" id="PTHR48085">
    <property type="entry name" value="CADMIUM/ZINC-TRANSPORTING ATPASE HMA2-RELATED"/>
    <property type="match status" value="1"/>
</dbReference>
<evidence type="ECO:0000256" key="2">
    <source>
        <dbReference type="ARBA" id="ARBA00006024"/>
    </source>
</evidence>
<dbReference type="EC" id="7.2.2.12" evidence="10"/>
<dbReference type="PROSITE" id="PS00154">
    <property type="entry name" value="ATPASE_E1_E2"/>
    <property type="match status" value="1"/>
</dbReference>
<dbReference type="Gene3D" id="3.30.70.100">
    <property type="match status" value="1"/>
</dbReference>
<dbReference type="SFLD" id="SFLDS00003">
    <property type="entry name" value="Haloacid_Dehalogenase"/>
    <property type="match status" value="1"/>
</dbReference>
<dbReference type="GO" id="GO:0016463">
    <property type="term" value="F:P-type zinc transporter activity"/>
    <property type="evidence" value="ECO:0007669"/>
    <property type="project" value="UniProtKB-EC"/>
</dbReference>
<dbReference type="PRINTS" id="PR00119">
    <property type="entry name" value="CATATPASE"/>
</dbReference>
<evidence type="ECO:0000256" key="1">
    <source>
        <dbReference type="ARBA" id="ARBA00004141"/>
    </source>
</evidence>
<dbReference type="EMBL" id="LN614828">
    <property type="protein sequence ID" value="CEG59279.1"/>
    <property type="molecule type" value="Genomic_DNA"/>
</dbReference>
<dbReference type="NCBIfam" id="TIGR01494">
    <property type="entry name" value="ATPase_P-type"/>
    <property type="match status" value="1"/>
</dbReference>
<keyword evidence="12" id="KW-1003">Cell membrane</keyword>
<dbReference type="Pfam" id="PF00122">
    <property type="entry name" value="E1-E2_ATPase"/>
    <property type="match status" value="1"/>
</dbReference>
<dbReference type="InterPro" id="IPR008250">
    <property type="entry name" value="ATPase_P-typ_transduc_dom_A_sf"/>
</dbReference>
<evidence type="ECO:0000256" key="10">
    <source>
        <dbReference type="ARBA" id="ARBA00039097"/>
    </source>
</evidence>
<keyword evidence="3 12" id="KW-0812">Transmembrane</keyword>